<reference evidence="2 3" key="1">
    <citation type="journal article" date="2001" name="Proc. Natl. Acad. Sci. U.S.A.">
        <title>Genome sequence of an industrial microorganism Streptomyces avermitilis: deducing the ability of producing secondary metabolites.</title>
        <authorList>
            <person name="Omura S."/>
            <person name="Ikeda H."/>
            <person name="Ishikawa J."/>
            <person name="Hanamoto A."/>
            <person name="Takahashi C."/>
            <person name="Shinose M."/>
            <person name="Takahashi Y."/>
            <person name="Horikawa H."/>
            <person name="Nakazawa H."/>
            <person name="Osonoe T."/>
            <person name="Kikuchi H."/>
            <person name="Shiba T."/>
            <person name="Sakaki Y."/>
            <person name="Hattori M."/>
        </authorList>
    </citation>
    <scope>NUCLEOTIDE SEQUENCE [LARGE SCALE GENOMIC DNA]</scope>
    <source>
        <strain evidence="3">ATCC 31267 / DSM 46492 / JCM 5070 / NBRC 14893 / NCIMB 12804 / NRRL 8165 / MA-4680</strain>
    </source>
</reference>
<evidence type="ECO:0000313" key="3">
    <source>
        <dbReference type="Proteomes" id="UP000000428"/>
    </source>
</evidence>
<gene>
    <name evidence="2" type="ORF">SAVERM_5927</name>
</gene>
<evidence type="ECO:0000313" key="2">
    <source>
        <dbReference type="EMBL" id="BAC73639.1"/>
    </source>
</evidence>
<dbReference type="EMBL" id="BA000030">
    <property type="protein sequence ID" value="BAC73639.1"/>
    <property type="molecule type" value="Genomic_DNA"/>
</dbReference>
<proteinExistence type="predicted"/>
<protein>
    <submittedName>
        <fullName evidence="2">Uncharacterized protein</fullName>
    </submittedName>
</protein>
<feature type="region of interest" description="Disordered" evidence="1">
    <location>
        <begin position="1"/>
        <end position="70"/>
    </location>
</feature>
<evidence type="ECO:0000256" key="1">
    <source>
        <dbReference type="SAM" id="MobiDB-lite"/>
    </source>
</evidence>
<organism evidence="2 3">
    <name type="scientific">Streptomyces avermitilis (strain ATCC 31267 / DSM 46492 / JCM 5070 / NBRC 14893 / NCIMB 12804 / NRRL 8165 / MA-4680)</name>
    <dbReference type="NCBI Taxonomy" id="227882"/>
    <lineage>
        <taxon>Bacteria</taxon>
        <taxon>Bacillati</taxon>
        <taxon>Actinomycetota</taxon>
        <taxon>Actinomycetes</taxon>
        <taxon>Kitasatosporales</taxon>
        <taxon>Streptomycetaceae</taxon>
        <taxon>Streptomyces</taxon>
    </lineage>
</organism>
<reference evidence="2 3" key="2">
    <citation type="journal article" date="2003" name="Nat. Biotechnol.">
        <title>Complete genome sequence and comparative analysis of the industrial microorganism Streptomyces avermitilis.</title>
        <authorList>
            <person name="Ikeda H."/>
            <person name="Ishikawa J."/>
            <person name="Hanamoto A."/>
            <person name="Shinose M."/>
            <person name="Kikuchi H."/>
            <person name="Shiba T."/>
            <person name="Sakaki Y."/>
            <person name="Hattori M."/>
            <person name="Omura S."/>
        </authorList>
    </citation>
    <scope>NUCLEOTIDE SEQUENCE [LARGE SCALE GENOMIC DNA]</scope>
    <source>
        <strain evidence="3">ATCC 31267 / DSM 46492 / JCM 5070 / NBRC 14893 / NCIMB 12804 / NRRL 8165 / MA-4680</strain>
    </source>
</reference>
<dbReference type="AlphaFoldDB" id="Q82AX8"/>
<keyword evidence="3" id="KW-1185">Reference proteome</keyword>
<sequence>MGTVSRGGPVPVEGGAGQGRTPVMRWSRWGTVRGSPSSARTGSRFGAPGMPRPGVRRPRSSVSGSSRRSTDFLDSRLTFPWGLF</sequence>
<reference evidence="2 3" key="3">
    <citation type="journal article" date="2014" name="J. Ind. Microbiol. Biotechnol.">
        <title>Genome mining of the Streptomyces avermitilis genome and development of genome-minimized hosts for heterologous expression of biosynthetic gene clusters.</title>
        <authorList>
            <person name="Ikeda H."/>
            <person name="Shin-ya K."/>
            <person name="Omura S."/>
        </authorList>
    </citation>
    <scope>NUCLEOTIDE SEQUENCE [LARGE SCALE GENOMIC DNA]</scope>
    <source>
        <strain evidence="3">ATCC 31267 / DSM 46492 / JCM 5070 / NBRC 14893 / NCIMB 12804 / NRRL 8165 / MA-4680</strain>
    </source>
</reference>
<accession>Q82AX8</accession>
<name>Q82AX8_STRAW</name>
<dbReference type="HOGENOM" id="CLU_2525984_0_0_11"/>
<dbReference type="Proteomes" id="UP000000428">
    <property type="component" value="Chromosome"/>
</dbReference>
<dbReference type="KEGG" id="sma:SAVERM_5927"/>